<gene>
    <name evidence="4" type="ORF">GBAR_LOCUS19504</name>
</gene>
<keyword evidence="5" id="KW-1185">Reference proteome</keyword>
<dbReference type="GO" id="GO:0005737">
    <property type="term" value="C:cytoplasm"/>
    <property type="evidence" value="ECO:0007669"/>
    <property type="project" value="TreeGrafter"/>
</dbReference>
<dbReference type="PANTHER" id="PTHR16306:SF0">
    <property type="entry name" value="TRANSLIN-ASSOCIATED FACTOR X-INTERACTING PROTEIN 1"/>
    <property type="match status" value="1"/>
</dbReference>
<accession>A0AA35WVT7</accession>
<evidence type="ECO:0000313" key="4">
    <source>
        <dbReference type="EMBL" id="CAI8034689.1"/>
    </source>
</evidence>
<dbReference type="EMBL" id="CASHTH010002751">
    <property type="protein sequence ID" value="CAI8034689.1"/>
    <property type="molecule type" value="Genomic_DNA"/>
</dbReference>
<dbReference type="InterPro" id="IPR032755">
    <property type="entry name" value="TSNAXIP1_N"/>
</dbReference>
<name>A0AA35WVT7_GEOBA</name>
<protein>
    <submittedName>
        <fullName evidence="4">Translin-associated factor X-interacting protein 1</fullName>
    </submittedName>
</protein>
<evidence type="ECO:0000256" key="2">
    <source>
        <dbReference type="SAM" id="Coils"/>
    </source>
</evidence>
<organism evidence="4 5">
    <name type="scientific">Geodia barretti</name>
    <name type="common">Barrett's horny sponge</name>
    <dbReference type="NCBI Taxonomy" id="519541"/>
    <lineage>
        <taxon>Eukaryota</taxon>
        <taxon>Metazoa</taxon>
        <taxon>Porifera</taxon>
        <taxon>Demospongiae</taxon>
        <taxon>Heteroscleromorpha</taxon>
        <taxon>Tetractinellida</taxon>
        <taxon>Astrophorina</taxon>
        <taxon>Geodiidae</taxon>
        <taxon>Geodia</taxon>
    </lineage>
</organism>
<dbReference type="Proteomes" id="UP001174909">
    <property type="component" value="Unassembled WGS sequence"/>
</dbReference>
<evidence type="ECO:0000259" key="3">
    <source>
        <dbReference type="Pfam" id="PF15739"/>
    </source>
</evidence>
<keyword evidence="1 2" id="KW-0175">Coiled coil</keyword>
<dbReference type="Pfam" id="PF15739">
    <property type="entry name" value="TSNAXIP1_N"/>
    <property type="match status" value="1"/>
</dbReference>
<dbReference type="AlphaFoldDB" id="A0AA35WVT7"/>
<feature type="coiled-coil region" evidence="2">
    <location>
        <begin position="189"/>
        <end position="223"/>
    </location>
</feature>
<sequence>MERTVGGYLTACRELLQRACKTVELESWPAQPLKQAPSSLSLAAEKTGTRPPAALAHLSAPKPKFLQQLEAYLMKELRLLGCPLSGPHELRLQAHREVFEYLIEDFKTYKPLLSAIKTEYELYISHLLEKINILEPLTAEMEVVREECERQLLAIGQEEKRGEVVVYWCVLLVTQPSVPAAESEVERENKRLLCKEKDHQRQVERLQEEVGRLYQQYRDEADARKLLTADYNDLKLQQTEGEREGSEVAGKADEREDPTVLKLKLARAREDLRLANQRITAMMADYSDVVPRREFERMETAYKAVDVDLETIKTDHTSLMAEHRTLQEVHEGVVGDRERLQTSLSRLRGTATPRPEWSRCQGYVEGWEEVRVGRSSDQLVDLLLARLSGRTLEEVTTLSGFQGQGLGEEIPRYLRWEGRVPNHRFSQSQVNSLVAGFWKHALTSDLQSPVVEDCLWDYLLSLHSGNEQRAVEDAYNLQDAASRMRHEPHIALFCRVLAGEARLEVVYQWMTAQASLVEACSQRQDSEGYLSRESVSEAVRETFPGKSPVMCARLVSCVTGGERISLVKTLSPEESGRPSELALLLLDQQSDETREMLEQILQASSDHLNMSEVETAIMNIDPAYPTTLLHSLLTSLYPDSGVTLPLPQITAHLTACGITRHSPYTTP</sequence>
<evidence type="ECO:0000313" key="5">
    <source>
        <dbReference type="Proteomes" id="UP001174909"/>
    </source>
</evidence>
<dbReference type="PANTHER" id="PTHR16306">
    <property type="entry name" value="TRANSLIN-ASSOCIATED FACTOR X-INTERACTING PROTEIN 1"/>
    <property type="match status" value="1"/>
</dbReference>
<proteinExistence type="predicted"/>
<feature type="domain" description="Translin-associated factor X-interacting protein 1 N-terminal" evidence="3">
    <location>
        <begin position="70"/>
        <end position="159"/>
    </location>
</feature>
<evidence type="ECO:0000256" key="1">
    <source>
        <dbReference type="ARBA" id="ARBA00023054"/>
    </source>
</evidence>
<reference evidence="4" key="1">
    <citation type="submission" date="2023-03" db="EMBL/GenBank/DDBJ databases">
        <authorList>
            <person name="Steffen K."/>
            <person name="Cardenas P."/>
        </authorList>
    </citation>
    <scope>NUCLEOTIDE SEQUENCE</scope>
</reference>
<comment type="caution">
    <text evidence="4">The sequence shown here is derived from an EMBL/GenBank/DDBJ whole genome shotgun (WGS) entry which is preliminary data.</text>
</comment>